<organism evidence="7 8">
    <name type="scientific">Stutzerimonas marianensis</name>
    <dbReference type="NCBI Taxonomy" id="2929513"/>
    <lineage>
        <taxon>Bacteria</taxon>
        <taxon>Pseudomonadati</taxon>
        <taxon>Pseudomonadota</taxon>
        <taxon>Gammaproteobacteria</taxon>
        <taxon>Pseudomonadales</taxon>
        <taxon>Pseudomonadaceae</taxon>
        <taxon>Stutzerimonas</taxon>
    </lineage>
</organism>
<reference evidence="7" key="1">
    <citation type="submission" date="2022-03" db="EMBL/GenBank/DDBJ databases">
        <title>Pseudomonas marianensis sp. nov., a marine bacterium isolated from deep-sea sediments of the Mariana Trench.</title>
        <authorList>
            <person name="Wei Y."/>
        </authorList>
    </citation>
    <scope>NUCLEOTIDE SEQUENCE</scope>
    <source>
        <strain evidence="7">PS1</strain>
    </source>
</reference>
<dbReference type="RefSeq" id="WP_243607729.1">
    <property type="nucleotide sequence ID" value="NZ_JALGRD010000013.1"/>
</dbReference>
<dbReference type="Pfam" id="PF01925">
    <property type="entry name" value="TauE"/>
    <property type="match status" value="1"/>
</dbReference>
<keyword evidence="8" id="KW-1185">Reference proteome</keyword>
<evidence type="ECO:0000313" key="7">
    <source>
        <dbReference type="EMBL" id="MCJ0975702.1"/>
    </source>
</evidence>
<dbReference type="PANTHER" id="PTHR43483:SF3">
    <property type="entry name" value="MEMBRANE TRANSPORTER PROTEIN HI_0806-RELATED"/>
    <property type="match status" value="1"/>
</dbReference>
<name>A0A9X1W6H9_9GAMM</name>
<evidence type="ECO:0000313" key="8">
    <source>
        <dbReference type="Proteomes" id="UP001139682"/>
    </source>
</evidence>
<evidence type="ECO:0000256" key="2">
    <source>
        <dbReference type="ARBA" id="ARBA00009142"/>
    </source>
</evidence>
<protein>
    <recommendedName>
        <fullName evidence="6">Probable membrane transporter protein</fullName>
    </recommendedName>
</protein>
<dbReference type="Proteomes" id="UP001139682">
    <property type="component" value="Unassembled WGS sequence"/>
</dbReference>
<comment type="subcellular location">
    <subcellularLocation>
        <location evidence="6">Cell membrane</location>
        <topology evidence="6">Multi-pass membrane protein</topology>
    </subcellularLocation>
    <subcellularLocation>
        <location evidence="1">Membrane</location>
        <topology evidence="1">Multi-pass membrane protein</topology>
    </subcellularLocation>
</comment>
<feature type="transmembrane region" description="Helical" evidence="6">
    <location>
        <begin position="65"/>
        <end position="87"/>
    </location>
</feature>
<feature type="transmembrane region" description="Helical" evidence="6">
    <location>
        <begin position="99"/>
        <end position="118"/>
    </location>
</feature>
<keyword evidence="5 6" id="KW-0472">Membrane</keyword>
<dbReference type="EMBL" id="JALGRD010000013">
    <property type="protein sequence ID" value="MCJ0975702.1"/>
    <property type="molecule type" value="Genomic_DNA"/>
</dbReference>
<sequence length="282" mass="28664">MNMIMDFFAAYSPLWLAGLVGALLLTGAVAGVLAGLLGVGGGIVIVPVLYHLFSLLGVDPEVRMHVAVGTSLAAIVPTSIISARAHYRRGGLKPELLKPLIPGTLIGVLIGALLSGYLSGEMLAALFALIALLVALNMALDHSVSLRDGLPGTFGTGVLGLFIGSLSTLMGIGGGTLSVPILNACRTPMHVAVGTGAALGVVISLPGALAYLINGLGSADLPPATLGYVNLLGLALIVPVTMLTAPWGARIAHAVNARLLRRLFALFLALTAARMLLGAFAI</sequence>
<comment type="caution">
    <text evidence="7">The sequence shown here is derived from an EMBL/GenBank/DDBJ whole genome shotgun (WGS) entry which is preliminary data.</text>
</comment>
<proteinExistence type="inferred from homology"/>
<accession>A0A9X1W6H9</accession>
<feature type="transmembrane region" description="Helical" evidence="6">
    <location>
        <begin position="225"/>
        <end position="247"/>
    </location>
</feature>
<feature type="transmembrane region" description="Helical" evidence="6">
    <location>
        <begin position="160"/>
        <end position="179"/>
    </location>
</feature>
<feature type="transmembrane region" description="Helical" evidence="6">
    <location>
        <begin position="259"/>
        <end position="281"/>
    </location>
</feature>
<comment type="similarity">
    <text evidence="2 6">Belongs to the 4-toluene sulfonate uptake permease (TSUP) (TC 2.A.102) family.</text>
</comment>
<gene>
    <name evidence="7" type="ORF">MST27_20230</name>
</gene>
<dbReference type="InterPro" id="IPR002781">
    <property type="entry name" value="TM_pro_TauE-like"/>
</dbReference>
<feature type="transmembrane region" description="Helical" evidence="6">
    <location>
        <begin position="40"/>
        <end position="58"/>
    </location>
</feature>
<feature type="transmembrane region" description="Helical" evidence="6">
    <location>
        <begin position="123"/>
        <end position="140"/>
    </location>
</feature>
<keyword evidence="4 6" id="KW-1133">Transmembrane helix</keyword>
<evidence type="ECO:0000256" key="4">
    <source>
        <dbReference type="ARBA" id="ARBA00022989"/>
    </source>
</evidence>
<evidence type="ECO:0000256" key="5">
    <source>
        <dbReference type="ARBA" id="ARBA00023136"/>
    </source>
</evidence>
<evidence type="ECO:0000256" key="6">
    <source>
        <dbReference type="RuleBase" id="RU363041"/>
    </source>
</evidence>
<dbReference type="GO" id="GO:0005886">
    <property type="term" value="C:plasma membrane"/>
    <property type="evidence" value="ECO:0007669"/>
    <property type="project" value="UniProtKB-SubCell"/>
</dbReference>
<dbReference type="PANTHER" id="PTHR43483">
    <property type="entry name" value="MEMBRANE TRANSPORTER PROTEIN HI_0806-RELATED"/>
    <property type="match status" value="1"/>
</dbReference>
<feature type="transmembrane region" description="Helical" evidence="6">
    <location>
        <begin position="191"/>
        <end position="213"/>
    </location>
</feature>
<dbReference type="AlphaFoldDB" id="A0A9X1W6H9"/>
<keyword evidence="3 6" id="KW-0812">Transmembrane</keyword>
<evidence type="ECO:0000256" key="3">
    <source>
        <dbReference type="ARBA" id="ARBA00022692"/>
    </source>
</evidence>
<keyword evidence="6" id="KW-1003">Cell membrane</keyword>
<evidence type="ECO:0000256" key="1">
    <source>
        <dbReference type="ARBA" id="ARBA00004141"/>
    </source>
</evidence>